<dbReference type="GO" id="GO:0004519">
    <property type="term" value="F:endonuclease activity"/>
    <property type="evidence" value="ECO:0007669"/>
    <property type="project" value="UniProtKB-KW"/>
</dbReference>
<dbReference type="AlphaFoldDB" id="A0A5E4G5J2"/>
<name>A0A5E4G5J2_PRUDU</name>
<protein>
    <submittedName>
        <fullName evidence="9">PREDICTED: retrotransposon</fullName>
    </submittedName>
</protein>
<evidence type="ECO:0000256" key="4">
    <source>
        <dbReference type="ARBA" id="ARBA00022759"/>
    </source>
</evidence>
<dbReference type="Pfam" id="PF17917">
    <property type="entry name" value="RT_RNaseH"/>
    <property type="match status" value="1"/>
</dbReference>
<dbReference type="CDD" id="cd09274">
    <property type="entry name" value="RNase_HI_RT_Ty3"/>
    <property type="match status" value="1"/>
</dbReference>
<organism evidence="9 10">
    <name type="scientific">Prunus dulcis</name>
    <name type="common">Almond</name>
    <name type="synonym">Amygdalus dulcis</name>
    <dbReference type="NCBI Taxonomy" id="3755"/>
    <lineage>
        <taxon>Eukaryota</taxon>
        <taxon>Viridiplantae</taxon>
        <taxon>Streptophyta</taxon>
        <taxon>Embryophyta</taxon>
        <taxon>Tracheophyta</taxon>
        <taxon>Spermatophyta</taxon>
        <taxon>Magnoliopsida</taxon>
        <taxon>eudicotyledons</taxon>
        <taxon>Gunneridae</taxon>
        <taxon>Pentapetalae</taxon>
        <taxon>rosids</taxon>
        <taxon>fabids</taxon>
        <taxon>Rosales</taxon>
        <taxon>Rosaceae</taxon>
        <taxon>Amygdaloideae</taxon>
        <taxon>Amygdaleae</taxon>
        <taxon>Prunus</taxon>
    </lineage>
</organism>
<dbReference type="Gene3D" id="1.10.340.70">
    <property type="match status" value="1"/>
</dbReference>
<evidence type="ECO:0000313" key="10">
    <source>
        <dbReference type="Proteomes" id="UP000327085"/>
    </source>
</evidence>
<keyword evidence="5" id="KW-0378">Hydrolase</keyword>
<feature type="non-terminal residue" evidence="9">
    <location>
        <position position="343"/>
    </location>
</feature>
<dbReference type="Gramene" id="VVA35047">
    <property type="protein sequence ID" value="VVA35047"/>
    <property type="gene ID" value="Prudul26B008549"/>
</dbReference>
<dbReference type="InterPro" id="IPR043502">
    <property type="entry name" value="DNA/RNA_pol_sf"/>
</dbReference>
<proteinExistence type="predicted"/>
<dbReference type="SUPFAM" id="SSF56672">
    <property type="entry name" value="DNA/RNA polymerases"/>
    <property type="match status" value="1"/>
</dbReference>
<dbReference type="InterPro" id="IPR043128">
    <property type="entry name" value="Rev_trsase/Diguanyl_cyclase"/>
</dbReference>
<keyword evidence="1" id="KW-0808">Transferase</keyword>
<keyword evidence="4" id="KW-0255">Endonuclease</keyword>
<feature type="domain" description="Integrase zinc-binding" evidence="8">
    <location>
        <begin position="301"/>
        <end position="342"/>
    </location>
</feature>
<feature type="domain" description="Reverse transcriptase RNase H-like" evidence="7">
    <location>
        <begin position="126"/>
        <end position="187"/>
    </location>
</feature>
<gene>
    <name evidence="9" type="ORF">ALMOND_2B008549</name>
</gene>
<evidence type="ECO:0000256" key="3">
    <source>
        <dbReference type="ARBA" id="ARBA00022722"/>
    </source>
</evidence>
<keyword evidence="3" id="KW-0540">Nuclease</keyword>
<dbReference type="InParanoid" id="A0A5E4G5J2"/>
<dbReference type="Pfam" id="PF17921">
    <property type="entry name" value="Integrase_H2C2"/>
    <property type="match status" value="1"/>
</dbReference>
<dbReference type="InterPro" id="IPR041373">
    <property type="entry name" value="RT_RNaseH"/>
</dbReference>
<evidence type="ECO:0000313" key="9">
    <source>
        <dbReference type="EMBL" id="VVA35047.1"/>
    </source>
</evidence>
<dbReference type="PANTHER" id="PTHR37984">
    <property type="entry name" value="PROTEIN CBG26694"/>
    <property type="match status" value="1"/>
</dbReference>
<dbReference type="GO" id="GO:0003964">
    <property type="term" value="F:RNA-directed DNA polymerase activity"/>
    <property type="evidence" value="ECO:0007669"/>
    <property type="project" value="UniProtKB-KW"/>
</dbReference>
<dbReference type="PANTHER" id="PTHR37984:SF5">
    <property type="entry name" value="PROTEIN NYNRIN-LIKE"/>
    <property type="match status" value="1"/>
</dbReference>
<dbReference type="GO" id="GO:0016787">
    <property type="term" value="F:hydrolase activity"/>
    <property type="evidence" value="ECO:0007669"/>
    <property type="project" value="UniProtKB-KW"/>
</dbReference>
<keyword evidence="6" id="KW-0695">RNA-directed DNA polymerase</keyword>
<dbReference type="InterPro" id="IPR050951">
    <property type="entry name" value="Retrovirus_Pol_polyprotein"/>
</dbReference>
<dbReference type="InterPro" id="IPR041588">
    <property type="entry name" value="Integrase_H2C2"/>
</dbReference>
<sequence>FWLDRVVFLGHVISAEGIYVDPQKVEAIVNWVQPTSVTEIQSFLGLAGYYRRFVEGLSSIAAPLTLLTRKDVAFERTKECIQSFQELKKRLTTAPVLALPDNSGNFVIYIDASLQGLGCVMMQHDRQNYHVHDLELAAVVFALKIWQHYLYGETSQIFTDHKSLNYFFTQNELNMRQRRWLELIKDYDCTIEYHPGRANVVADALSRKTTRSLAHLRTAYVLLLVELRKDGVELGMTQRGGIFASLHVRPILVERVIVAQLGDPTHCRIKGEVENGTRKDYAIRGDAALVTGTRLCVPKNDDLKREIVEEAHCSTYTMHPGSTKMFRTLREYFSWPHMKGDIT</sequence>
<evidence type="ECO:0000259" key="7">
    <source>
        <dbReference type="Pfam" id="PF17917"/>
    </source>
</evidence>
<evidence type="ECO:0000256" key="2">
    <source>
        <dbReference type="ARBA" id="ARBA00022695"/>
    </source>
</evidence>
<evidence type="ECO:0000256" key="6">
    <source>
        <dbReference type="ARBA" id="ARBA00022918"/>
    </source>
</evidence>
<dbReference type="Gene3D" id="3.30.70.270">
    <property type="match status" value="1"/>
</dbReference>
<evidence type="ECO:0000256" key="5">
    <source>
        <dbReference type="ARBA" id="ARBA00022801"/>
    </source>
</evidence>
<evidence type="ECO:0000256" key="1">
    <source>
        <dbReference type="ARBA" id="ARBA00022679"/>
    </source>
</evidence>
<keyword evidence="2" id="KW-0548">Nucleotidyltransferase</keyword>
<accession>A0A5E4G5J2</accession>
<dbReference type="FunFam" id="3.30.70.270:FF:000020">
    <property type="entry name" value="Transposon Tf2-6 polyprotein-like Protein"/>
    <property type="match status" value="1"/>
</dbReference>
<dbReference type="EMBL" id="CABIKO010000367">
    <property type="protein sequence ID" value="VVA35047.1"/>
    <property type="molecule type" value="Genomic_DNA"/>
</dbReference>
<evidence type="ECO:0000259" key="8">
    <source>
        <dbReference type="Pfam" id="PF17921"/>
    </source>
</evidence>
<reference evidence="10" key="1">
    <citation type="journal article" date="2020" name="Plant J.">
        <title>Transposons played a major role in the diversification between the closely related almond and peach genomes: results from the almond genome sequence.</title>
        <authorList>
            <person name="Alioto T."/>
            <person name="Alexiou K.G."/>
            <person name="Bardil A."/>
            <person name="Barteri F."/>
            <person name="Castanera R."/>
            <person name="Cruz F."/>
            <person name="Dhingra A."/>
            <person name="Duval H."/>
            <person name="Fernandez I Marti A."/>
            <person name="Frias L."/>
            <person name="Galan B."/>
            <person name="Garcia J.L."/>
            <person name="Howad W."/>
            <person name="Gomez-Garrido J."/>
            <person name="Gut M."/>
            <person name="Julca I."/>
            <person name="Morata J."/>
            <person name="Puigdomenech P."/>
            <person name="Ribeca P."/>
            <person name="Rubio Cabetas M.J."/>
            <person name="Vlasova A."/>
            <person name="Wirthensohn M."/>
            <person name="Garcia-Mas J."/>
            <person name="Gabaldon T."/>
            <person name="Casacuberta J.M."/>
            <person name="Arus P."/>
        </authorList>
    </citation>
    <scope>NUCLEOTIDE SEQUENCE [LARGE SCALE GENOMIC DNA]</scope>
    <source>
        <strain evidence="10">cv. Texas</strain>
    </source>
</reference>
<dbReference type="Proteomes" id="UP000327085">
    <property type="component" value="Chromosome 1"/>
</dbReference>
<feature type="non-terminal residue" evidence="9">
    <location>
        <position position="1"/>
    </location>
</feature>
<dbReference type="OMA" id="RTKECIQ"/>